<dbReference type="Proteomes" id="UP000034646">
    <property type="component" value="Unassembled WGS sequence"/>
</dbReference>
<protein>
    <recommendedName>
        <fullName evidence="9">ATP-grasp domain-containing protein</fullName>
    </recommendedName>
</protein>
<dbReference type="STRING" id="1618738.UV76_C0013G0003"/>
<dbReference type="Gene3D" id="3.30.470.20">
    <property type="entry name" value="ATP-grasp fold, B domain"/>
    <property type="match status" value="3"/>
</dbReference>
<dbReference type="EMBL" id="LCFS01000013">
    <property type="protein sequence ID" value="KKT00115.1"/>
    <property type="molecule type" value="Genomic_DNA"/>
</dbReference>
<dbReference type="SUPFAM" id="SSF52440">
    <property type="entry name" value="PreATP-grasp domain"/>
    <property type="match status" value="2"/>
</dbReference>
<dbReference type="PROSITE" id="PS00843">
    <property type="entry name" value="DALA_DALA_LIGASE_1"/>
    <property type="match status" value="1"/>
</dbReference>
<evidence type="ECO:0000256" key="3">
    <source>
        <dbReference type="ARBA" id="ARBA00022741"/>
    </source>
</evidence>
<evidence type="ECO:0000256" key="6">
    <source>
        <dbReference type="ARBA" id="ARBA00022984"/>
    </source>
</evidence>
<evidence type="ECO:0000256" key="7">
    <source>
        <dbReference type="ARBA" id="ARBA00023316"/>
    </source>
</evidence>
<dbReference type="SUPFAM" id="SSF56059">
    <property type="entry name" value="Glutathione synthetase ATP-binding domain-like"/>
    <property type="match status" value="2"/>
</dbReference>
<evidence type="ECO:0000313" key="10">
    <source>
        <dbReference type="EMBL" id="KKT00115.1"/>
    </source>
</evidence>
<keyword evidence="2" id="KW-0436">Ligase</keyword>
<dbReference type="InterPro" id="IPR011761">
    <property type="entry name" value="ATP-grasp"/>
</dbReference>
<dbReference type="PROSITE" id="PS00844">
    <property type="entry name" value="DALA_DALA_LIGASE_2"/>
    <property type="match status" value="1"/>
</dbReference>
<organism evidence="10 11">
    <name type="scientific">Candidatus Nomurabacteria bacterium GW2011_GWA2_43_15</name>
    <dbReference type="NCBI Taxonomy" id="1618738"/>
    <lineage>
        <taxon>Bacteria</taxon>
        <taxon>Candidatus Nomuraibacteriota</taxon>
    </lineage>
</organism>
<dbReference type="Pfam" id="PF01820">
    <property type="entry name" value="Dala_Dala_lig_N"/>
    <property type="match status" value="2"/>
</dbReference>
<evidence type="ECO:0000313" key="11">
    <source>
        <dbReference type="Proteomes" id="UP000034646"/>
    </source>
</evidence>
<keyword evidence="6" id="KW-0573">Peptidoglycan synthesis</keyword>
<proteinExistence type="inferred from homology"/>
<keyword evidence="5" id="KW-0133">Cell shape</keyword>
<dbReference type="GO" id="GO:0071555">
    <property type="term" value="P:cell wall organization"/>
    <property type="evidence" value="ECO:0007669"/>
    <property type="project" value="UniProtKB-KW"/>
</dbReference>
<evidence type="ECO:0000256" key="8">
    <source>
        <dbReference type="PROSITE-ProRule" id="PRU00409"/>
    </source>
</evidence>
<feature type="domain" description="ATP-grasp" evidence="9">
    <location>
        <begin position="543"/>
        <end position="794"/>
    </location>
</feature>
<dbReference type="PATRIC" id="fig|1618738.3.peg.604"/>
<dbReference type="Pfam" id="PF07478">
    <property type="entry name" value="Dala_Dala_lig_C"/>
    <property type="match status" value="2"/>
</dbReference>
<dbReference type="InterPro" id="IPR016185">
    <property type="entry name" value="PreATP-grasp_dom_sf"/>
</dbReference>
<dbReference type="InterPro" id="IPR013815">
    <property type="entry name" value="ATP_grasp_subdomain_1"/>
</dbReference>
<dbReference type="AlphaFoldDB" id="A0A0G1DR64"/>
<dbReference type="GO" id="GO:0008360">
    <property type="term" value="P:regulation of cell shape"/>
    <property type="evidence" value="ECO:0007669"/>
    <property type="project" value="UniProtKB-KW"/>
</dbReference>
<dbReference type="PROSITE" id="PS50975">
    <property type="entry name" value="ATP_GRASP"/>
    <property type="match status" value="2"/>
</dbReference>
<dbReference type="InterPro" id="IPR011127">
    <property type="entry name" value="Dala_Dala_lig_N"/>
</dbReference>
<dbReference type="InterPro" id="IPR000291">
    <property type="entry name" value="D-Ala_lig_Van_CS"/>
</dbReference>
<accession>A0A0G1DR64</accession>
<dbReference type="GO" id="GO:0046872">
    <property type="term" value="F:metal ion binding"/>
    <property type="evidence" value="ECO:0007669"/>
    <property type="project" value="InterPro"/>
</dbReference>
<evidence type="ECO:0000256" key="4">
    <source>
        <dbReference type="ARBA" id="ARBA00022840"/>
    </source>
</evidence>
<name>A0A0G1DR64_9BACT</name>
<feature type="domain" description="ATP-grasp" evidence="9">
    <location>
        <begin position="144"/>
        <end position="356"/>
    </location>
</feature>
<comment type="similarity">
    <text evidence="1">Belongs to the D-alanine--D-alanine ligase family.</text>
</comment>
<sequence>MSKTIFRKNIEKKFKIALLTGGPSLERGISLNSARSALDHLGSDNVEIVPVYFDQKKKAYQISIDQLYSNNPSDFDFKLAEHSSSLSPKKLVELLRSVDIVFPAMHGPFGEDGQVQAFLEKNKIPFVGSGSRACKKAFDKYEANKIISQKGFFTLPDALLKIYSKDNTRIIENFFRKHKIKRAIVKPATGGSSIGTFSVSSIAETLEKANLIFRKRMDTRVVLEPFARGREFTVIVLQNSFGLPVALIPSEIEMAYHEGRIFDFRKKYLPTNQVKYHCPPKFEMETIEKIRTEAAQIFSLFGLNDFARFDGWVFPDGKIWFSDFNTVSGMEQNSFLFQQSSRLGMSHSDLLHYVAKNSCARQKIDFPRPEKSGKEGKRKPVSVIFGGQTSERQVSLMSGTNVWLKLWKSKIYEPVPYLLDPENNVWKLPYALILNHTVEEITENAENAAKEEGKNESLIGRVKEELKLSEEEATEPFFLPEKMSFGEFARRSKFVFLGLHGGDGENGNFQKLLAKSGVRFNGSDESVSRLCMDKFNTGEFIRSLNIKNLGISSQKIINLSVFEKLDFNVFWKNLCREFNSKTLIVKPRSDGCSTGVAHLYNSDDLKNYVHYLKNGEAFIPANVLSNHGIVELPHEKTHEVLFEKFIETDPVHVKGNKLKYTRKSGWVEITIGLLEENGKMRAFNPSITIAEGEVLSVEEKFQGGTGINLTPPPKEIVKQKAVLKTRKLVEKLVTKIGIKDYARIDAFMNVTIGALIAIEVNTLPALTPSTVFYHQALAENPKIFPLQLLEKIIKNSGY</sequence>
<dbReference type="PANTHER" id="PTHR23132:SF0">
    <property type="entry name" value="D-ALANINE-D-ALANINE LIGASE FAMILY"/>
    <property type="match status" value="1"/>
</dbReference>
<dbReference type="GO" id="GO:0005524">
    <property type="term" value="F:ATP binding"/>
    <property type="evidence" value="ECO:0007669"/>
    <property type="project" value="UniProtKB-UniRule"/>
</dbReference>
<dbReference type="Gene3D" id="3.30.1490.20">
    <property type="entry name" value="ATP-grasp fold, A domain"/>
    <property type="match status" value="2"/>
</dbReference>
<dbReference type="GO" id="GO:0009252">
    <property type="term" value="P:peptidoglycan biosynthetic process"/>
    <property type="evidence" value="ECO:0007669"/>
    <property type="project" value="UniProtKB-KW"/>
</dbReference>
<reference evidence="10 11" key="1">
    <citation type="journal article" date="2015" name="Nature">
        <title>rRNA introns, odd ribosomes, and small enigmatic genomes across a large radiation of phyla.</title>
        <authorList>
            <person name="Brown C.T."/>
            <person name="Hug L.A."/>
            <person name="Thomas B.C."/>
            <person name="Sharon I."/>
            <person name="Castelle C.J."/>
            <person name="Singh A."/>
            <person name="Wilkins M.J."/>
            <person name="Williams K.H."/>
            <person name="Banfield J.F."/>
        </authorList>
    </citation>
    <scope>NUCLEOTIDE SEQUENCE [LARGE SCALE GENOMIC DNA]</scope>
</reference>
<dbReference type="PANTHER" id="PTHR23132">
    <property type="entry name" value="D-ALANINE--D-ALANINE LIGASE"/>
    <property type="match status" value="1"/>
</dbReference>
<keyword evidence="4 8" id="KW-0067">ATP-binding</keyword>
<gene>
    <name evidence="10" type="ORF">UV76_C0013G0003</name>
</gene>
<evidence type="ECO:0000256" key="1">
    <source>
        <dbReference type="ARBA" id="ARBA00010871"/>
    </source>
</evidence>
<comment type="caution">
    <text evidence="10">The sequence shown here is derived from an EMBL/GenBank/DDBJ whole genome shotgun (WGS) entry which is preliminary data.</text>
</comment>
<evidence type="ECO:0000256" key="2">
    <source>
        <dbReference type="ARBA" id="ARBA00022598"/>
    </source>
</evidence>
<evidence type="ECO:0000256" key="5">
    <source>
        <dbReference type="ARBA" id="ARBA00022960"/>
    </source>
</evidence>
<dbReference type="Gene3D" id="3.40.50.20">
    <property type="match status" value="2"/>
</dbReference>
<evidence type="ECO:0000259" key="9">
    <source>
        <dbReference type="PROSITE" id="PS50975"/>
    </source>
</evidence>
<dbReference type="GO" id="GO:0008716">
    <property type="term" value="F:D-alanine-D-alanine ligase activity"/>
    <property type="evidence" value="ECO:0007669"/>
    <property type="project" value="InterPro"/>
</dbReference>
<keyword evidence="3 8" id="KW-0547">Nucleotide-binding</keyword>
<keyword evidence="7" id="KW-0961">Cell wall biogenesis/degradation</keyword>
<dbReference type="InterPro" id="IPR011095">
    <property type="entry name" value="Dala_Dala_lig_C"/>
</dbReference>